<feature type="compositionally biased region" description="Low complexity" evidence="2">
    <location>
        <begin position="229"/>
        <end position="247"/>
    </location>
</feature>
<sequence>MPTLIPDTHKMSEWVHSAFETAMAGYKLAAATEANNEAHKLELAVEKILGRRLESHRQELNEVRAEVLQLREGLHARMEKMSKGIQDLRDDIQELTDIFKESNIQERGNEYLHSIASQMNAALGDFYQSIDSILSEVNRRVKQSGIQLPNPLPPPSPMISPTFSHFRRSPTPQSSPAPKSPARIPSRGRSMSPSTFFGPINYTPQSPTHHRVVTGGDGETAGDSHTAGDETTPGDVTTPGDTATAPGQERVGDTGDGELTSNTPSAGDPQRSGDGPAIGSDQHAGDGQQMDDCPTSGDGPASGDDPTSGQHDE</sequence>
<name>A0AAD5UP79_9APHY</name>
<reference evidence="3" key="1">
    <citation type="submission" date="2022-07" db="EMBL/GenBank/DDBJ databases">
        <title>Genome Sequence of Physisporinus lineatus.</title>
        <authorList>
            <person name="Buettner E."/>
        </authorList>
    </citation>
    <scope>NUCLEOTIDE SEQUENCE</scope>
    <source>
        <strain evidence="3">VT162</strain>
    </source>
</reference>
<evidence type="ECO:0000313" key="3">
    <source>
        <dbReference type="EMBL" id="KAJ3473573.1"/>
    </source>
</evidence>
<organism evidence="3 4">
    <name type="scientific">Meripilus lineatus</name>
    <dbReference type="NCBI Taxonomy" id="2056292"/>
    <lineage>
        <taxon>Eukaryota</taxon>
        <taxon>Fungi</taxon>
        <taxon>Dikarya</taxon>
        <taxon>Basidiomycota</taxon>
        <taxon>Agaricomycotina</taxon>
        <taxon>Agaricomycetes</taxon>
        <taxon>Polyporales</taxon>
        <taxon>Meripilaceae</taxon>
        <taxon>Meripilus</taxon>
    </lineage>
</organism>
<keyword evidence="4" id="KW-1185">Reference proteome</keyword>
<evidence type="ECO:0000313" key="4">
    <source>
        <dbReference type="Proteomes" id="UP001212997"/>
    </source>
</evidence>
<feature type="region of interest" description="Disordered" evidence="2">
    <location>
        <begin position="145"/>
        <end position="313"/>
    </location>
</feature>
<accession>A0AAD5UP79</accession>
<dbReference type="Proteomes" id="UP001212997">
    <property type="component" value="Unassembled WGS sequence"/>
</dbReference>
<comment type="caution">
    <text evidence="3">The sequence shown here is derived from an EMBL/GenBank/DDBJ whole genome shotgun (WGS) entry which is preliminary data.</text>
</comment>
<gene>
    <name evidence="3" type="ORF">NLI96_g12935</name>
</gene>
<feature type="coiled-coil region" evidence="1">
    <location>
        <begin position="31"/>
        <end position="105"/>
    </location>
</feature>
<evidence type="ECO:0000256" key="1">
    <source>
        <dbReference type="SAM" id="Coils"/>
    </source>
</evidence>
<proteinExistence type="predicted"/>
<dbReference type="AlphaFoldDB" id="A0AAD5UP79"/>
<dbReference type="EMBL" id="JANAWD010001337">
    <property type="protein sequence ID" value="KAJ3473573.1"/>
    <property type="molecule type" value="Genomic_DNA"/>
</dbReference>
<keyword evidence="1" id="KW-0175">Coiled coil</keyword>
<evidence type="ECO:0000256" key="2">
    <source>
        <dbReference type="SAM" id="MobiDB-lite"/>
    </source>
</evidence>
<protein>
    <submittedName>
        <fullName evidence="3">Uncharacterized protein</fullName>
    </submittedName>
</protein>